<protein>
    <submittedName>
        <fullName evidence="2">Uncharacterized protein</fullName>
    </submittedName>
</protein>
<dbReference type="EMBL" id="JACHNY010000004">
    <property type="protein sequence ID" value="MBB4617988.1"/>
    <property type="molecule type" value="Genomic_DNA"/>
</dbReference>
<dbReference type="Pfam" id="PF15943">
    <property type="entry name" value="YdaS_toxin"/>
    <property type="match status" value="1"/>
</dbReference>
<comment type="caution">
    <text evidence="2">The sequence shown here is derived from an EMBL/GenBank/DDBJ whole genome shotgun (WGS) entry which is preliminary data.</text>
</comment>
<name>A0A7W7EXR2_9SPHN</name>
<organism evidence="2 3">
    <name type="scientific">Sphingomonas abaci</name>
    <dbReference type="NCBI Taxonomy" id="237611"/>
    <lineage>
        <taxon>Bacteria</taxon>
        <taxon>Pseudomonadati</taxon>
        <taxon>Pseudomonadota</taxon>
        <taxon>Alphaproteobacteria</taxon>
        <taxon>Sphingomonadales</taxon>
        <taxon>Sphingomonadaceae</taxon>
        <taxon>Sphingomonas</taxon>
    </lineage>
</organism>
<dbReference type="Proteomes" id="UP000574769">
    <property type="component" value="Unassembled WGS sequence"/>
</dbReference>
<dbReference type="InterPro" id="IPR010982">
    <property type="entry name" value="Lambda_DNA-bd_dom_sf"/>
</dbReference>
<evidence type="ECO:0000256" key="1">
    <source>
        <dbReference type="SAM" id="MobiDB-lite"/>
    </source>
</evidence>
<evidence type="ECO:0000313" key="3">
    <source>
        <dbReference type="Proteomes" id="UP000574769"/>
    </source>
</evidence>
<evidence type="ECO:0000313" key="2">
    <source>
        <dbReference type="EMBL" id="MBB4617988.1"/>
    </source>
</evidence>
<accession>A0A7W7EXR2</accession>
<dbReference type="RefSeq" id="WP_184114384.1">
    <property type="nucleotide sequence ID" value="NZ_JACHNY010000004.1"/>
</dbReference>
<dbReference type="AlphaFoldDB" id="A0A7W7EXR2"/>
<feature type="region of interest" description="Disordered" evidence="1">
    <location>
        <begin position="68"/>
        <end position="95"/>
    </location>
</feature>
<keyword evidence="3" id="KW-1185">Reference proteome</keyword>
<dbReference type="Gene3D" id="1.10.260.40">
    <property type="entry name" value="lambda repressor-like DNA-binding domains"/>
    <property type="match status" value="1"/>
</dbReference>
<dbReference type="InterPro" id="IPR031856">
    <property type="entry name" value="YdaS_toxin-like"/>
</dbReference>
<sequence>MGIEHQVDTPLALAARAVGSQTRLAEIAGKSQGTVNLRLRNKQSVWPEAVLPIEAATGISRHVLRPDIYPLPEPTDAPCPPENNGDPSSVGPSGSIVACDRAALSHQDGAK</sequence>
<dbReference type="GO" id="GO:0003677">
    <property type="term" value="F:DNA binding"/>
    <property type="evidence" value="ECO:0007669"/>
    <property type="project" value="InterPro"/>
</dbReference>
<gene>
    <name evidence="2" type="ORF">GGQ96_002124</name>
</gene>
<feature type="compositionally biased region" description="Pro residues" evidence="1">
    <location>
        <begin position="69"/>
        <end position="81"/>
    </location>
</feature>
<proteinExistence type="predicted"/>
<reference evidence="2 3" key="1">
    <citation type="submission" date="2020-08" db="EMBL/GenBank/DDBJ databases">
        <title>Genomic Encyclopedia of Type Strains, Phase IV (KMG-IV): sequencing the most valuable type-strain genomes for metagenomic binning, comparative biology and taxonomic classification.</title>
        <authorList>
            <person name="Goeker M."/>
        </authorList>
    </citation>
    <scope>NUCLEOTIDE SEQUENCE [LARGE SCALE GENOMIC DNA]</scope>
    <source>
        <strain evidence="2 3">DSM 15867</strain>
    </source>
</reference>